<comment type="subcellular location">
    <subcellularLocation>
        <location evidence="1">Nucleus</location>
    </subcellularLocation>
</comment>
<dbReference type="InterPro" id="IPR043128">
    <property type="entry name" value="Rev_trsase/Diguanyl_cyclase"/>
</dbReference>
<dbReference type="OrthoDB" id="5723at2759"/>
<dbReference type="Gene3D" id="3.30.1490.100">
    <property type="entry name" value="DNA polymerase, Y-family, little finger domain"/>
    <property type="match status" value="1"/>
</dbReference>
<dbReference type="InterPro" id="IPR052230">
    <property type="entry name" value="DNA_polymerase_eta"/>
</dbReference>
<keyword evidence="4" id="KW-0227">DNA damage</keyword>
<dbReference type="GO" id="GO:0005657">
    <property type="term" value="C:replication fork"/>
    <property type="evidence" value="ECO:0007669"/>
    <property type="project" value="UniProtKB-ARBA"/>
</dbReference>
<evidence type="ECO:0000256" key="3">
    <source>
        <dbReference type="ARBA" id="ARBA00022723"/>
    </source>
</evidence>
<dbReference type="InterPro" id="IPR041298">
    <property type="entry name" value="UBZ3"/>
</dbReference>
<dbReference type="EMBL" id="CAJVOS010000012">
    <property type="protein sequence ID" value="CAG8006275.1"/>
    <property type="molecule type" value="Genomic_DNA"/>
</dbReference>
<protein>
    <recommendedName>
        <fullName evidence="9">DNA polymerase eta</fullName>
    </recommendedName>
</protein>
<dbReference type="InterPro" id="IPR036775">
    <property type="entry name" value="DNA_pol_Y-fam_lit_finger_sf"/>
</dbReference>
<evidence type="ECO:0000256" key="4">
    <source>
        <dbReference type="ARBA" id="ARBA00022763"/>
    </source>
</evidence>
<evidence type="ECO:0000256" key="1">
    <source>
        <dbReference type="ARBA" id="ARBA00004123"/>
    </source>
</evidence>
<evidence type="ECO:0000313" key="12">
    <source>
        <dbReference type="EMBL" id="CAG8006275.1"/>
    </source>
</evidence>
<dbReference type="GO" id="GO:0035861">
    <property type="term" value="C:site of double-strand break"/>
    <property type="evidence" value="ECO:0007669"/>
    <property type="project" value="TreeGrafter"/>
</dbReference>
<organism evidence="12 13">
    <name type="scientific">Penicillium olsonii</name>
    <dbReference type="NCBI Taxonomy" id="99116"/>
    <lineage>
        <taxon>Eukaryota</taxon>
        <taxon>Fungi</taxon>
        <taxon>Dikarya</taxon>
        <taxon>Ascomycota</taxon>
        <taxon>Pezizomycotina</taxon>
        <taxon>Eurotiomycetes</taxon>
        <taxon>Eurotiomycetidae</taxon>
        <taxon>Eurotiales</taxon>
        <taxon>Aspergillaceae</taxon>
        <taxon>Penicillium</taxon>
    </lineage>
</organism>
<dbReference type="GO" id="GO:0006281">
    <property type="term" value="P:DNA repair"/>
    <property type="evidence" value="ECO:0007669"/>
    <property type="project" value="UniProtKB-KW"/>
</dbReference>
<dbReference type="Gene3D" id="3.30.70.270">
    <property type="match status" value="1"/>
</dbReference>
<gene>
    <name evidence="12" type="ORF">POLS_LOCUS2001</name>
</gene>
<comment type="caution">
    <text evidence="12">The sequence shown here is derived from an EMBL/GenBank/DDBJ whole genome shotgun (WGS) entry which is preliminary data.</text>
</comment>
<keyword evidence="13" id="KW-1185">Reference proteome</keyword>
<dbReference type="Pfam" id="PF18439">
    <property type="entry name" value="zf_UBZ"/>
    <property type="match status" value="1"/>
</dbReference>
<keyword evidence="6" id="KW-0862">Zinc</keyword>
<dbReference type="GO" id="GO:0070987">
    <property type="term" value="P:error-free translesion synthesis"/>
    <property type="evidence" value="ECO:0007669"/>
    <property type="project" value="UniProtKB-ARBA"/>
</dbReference>
<dbReference type="Gene3D" id="1.10.150.20">
    <property type="entry name" value="5' to 3' exonuclease, C-terminal subdomain"/>
    <property type="match status" value="1"/>
</dbReference>
<evidence type="ECO:0000256" key="5">
    <source>
        <dbReference type="ARBA" id="ARBA00022771"/>
    </source>
</evidence>
<feature type="domain" description="UmuC" evidence="10">
    <location>
        <begin position="30"/>
        <end position="289"/>
    </location>
</feature>
<evidence type="ECO:0000256" key="8">
    <source>
        <dbReference type="ARBA" id="ARBA00023242"/>
    </source>
</evidence>
<dbReference type="GO" id="GO:0005634">
    <property type="term" value="C:nucleus"/>
    <property type="evidence" value="ECO:0007669"/>
    <property type="project" value="UniProtKB-SubCell"/>
</dbReference>
<dbReference type="Pfam" id="PF00817">
    <property type="entry name" value="IMS"/>
    <property type="match status" value="1"/>
</dbReference>
<accession>A0A9W4MLF5</accession>
<dbReference type="GO" id="GO:0042276">
    <property type="term" value="P:error-prone translesion synthesis"/>
    <property type="evidence" value="ECO:0007669"/>
    <property type="project" value="TreeGrafter"/>
</dbReference>
<dbReference type="PANTHER" id="PTHR45873">
    <property type="entry name" value="DNA POLYMERASE ETA"/>
    <property type="match status" value="1"/>
</dbReference>
<evidence type="ECO:0000256" key="9">
    <source>
        <dbReference type="ARBA" id="ARBA00044975"/>
    </source>
</evidence>
<feature type="domain" description="UBZ3-type" evidence="11">
    <location>
        <begin position="534"/>
        <end position="568"/>
    </location>
</feature>
<dbReference type="GO" id="GO:0008270">
    <property type="term" value="F:zinc ion binding"/>
    <property type="evidence" value="ECO:0007669"/>
    <property type="project" value="UniProtKB-KW"/>
</dbReference>
<evidence type="ECO:0000259" key="11">
    <source>
        <dbReference type="PROSITE" id="PS51907"/>
    </source>
</evidence>
<dbReference type="PROSITE" id="PS50173">
    <property type="entry name" value="UMUC"/>
    <property type="match status" value="1"/>
</dbReference>
<dbReference type="PIRSF" id="PIRSF036603">
    <property type="entry name" value="DPol_eta"/>
    <property type="match status" value="1"/>
</dbReference>
<dbReference type="Pfam" id="PF11799">
    <property type="entry name" value="IMS_C"/>
    <property type="match status" value="1"/>
</dbReference>
<dbReference type="SUPFAM" id="SSF56672">
    <property type="entry name" value="DNA/RNA polymerases"/>
    <property type="match status" value="1"/>
</dbReference>
<dbReference type="Pfam" id="PF21704">
    <property type="entry name" value="POLH-Rev1_HhH"/>
    <property type="match status" value="1"/>
</dbReference>
<dbReference type="GO" id="GO:0003684">
    <property type="term" value="F:damaged DNA binding"/>
    <property type="evidence" value="ECO:0007669"/>
    <property type="project" value="InterPro"/>
</dbReference>
<proteinExistence type="predicted"/>
<dbReference type="PROSITE" id="PS51907">
    <property type="entry name" value="ZF_UBZ3"/>
    <property type="match status" value="1"/>
</dbReference>
<dbReference type="Proteomes" id="UP001153618">
    <property type="component" value="Unassembled WGS sequence"/>
</dbReference>
<dbReference type="AlphaFoldDB" id="A0A9W4MLF5"/>
<sequence>MGQHHVTSRFTRRDLSLLAQSSSKSPLRVISLIDYDSFYAQCESVRLGISPDTPLGVQQWDAIIALNYAARRYGLARAISVKEARLKCPDIVLQHVPTWRERSETWAYRPVATIMPGTDKAALDPYRLESRKGHGVIRRTLPQDPPPLIEKASVDEVFLDLSAQVYAIMMQRYPNLLDGDTSSPSEPLPLPDTAVLDWHADSVFGDDTGLEPVDWDDLSLLIGSEIVQNLRREIFGQLKYTCSAGIARNKMLAKLASAHKKPNHQTIVLRRGTCEFLSAHKLTKIRGLGGALGAKFVEIFKTDMVSELHHVSLPQMEEAMGPEIGEWIFKIIHGEDQSEINPQTDVQSMLSAKTFVPKITSVEQAEKWLHIFVADLLSRLAELDAEGHQVCPTVVTLNHLIEGRFGPTRSKQLTIPRSISITKESLYKTARDLLNQIDREKNSWPCRSLSLRISGFQKVPRHHGLISSYFTSYATTKSPSKQLTNDSTANRHADDLPEKRECVQLRPLEGNSVSEGKSFKSALINKETFGGLESESELYVCPHCKISVPASEVLEHLDWHVALELSEADTLNE</sequence>
<keyword evidence="5" id="KW-0863">Zinc-finger</keyword>
<dbReference type="PANTHER" id="PTHR45873:SF1">
    <property type="entry name" value="DNA POLYMERASE ETA"/>
    <property type="match status" value="1"/>
</dbReference>
<keyword evidence="7" id="KW-0234">DNA repair</keyword>
<keyword evidence="2" id="KW-0808">Transferase</keyword>
<dbReference type="SUPFAM" id="SSF100879">
    <property type="entry name" value="Lesion bypass DNA polymerase (Y-family), little finger domain"/>
    <property type="match status" value="1"/>
</dbReference>
<evidence type="ECO:0000313" key="13">
    <source>
        <dbReference type="Proteomes" id="UP001153618"/>
    </source>
</evidence>
<reference evidence="12" key="1">
    <citation type="submission" date="2021-07" db="EMBL/GenBank/DDBJ databases">
        <authorList>
            <person name="Branca A.L. A."/>
        </authorList>
    </citation>
    <scope>NUCLEOTIDE SEQUENCE</scope>
</reference>
<dbReference type="GO" id="GO:0009314">
    <property type="term" value="P:response to radiation"/>
    <property type="evidence" value="ECO:0007669"/>
    <property type="project" value="TreeGrafter"/>
</dbReference>
<dbReference type="Gene3D" id="3.40.1170.60">
    <property type="match status" value="1"/>
</dbReference>
<dbReference type="InterPro" id="IPR043502">
    <property type="entry name" value="DNA/RNA_pol_sf"/>
</dbReference>
<dbReference type="GO" id="GO:0007064">
    <property type="term" value="P:mitotic sister chromatid cohesion"/>
    <property type="evidence" value="ECO:0007669"/>
    <property type="project" value="UniProtKB-ARBA"/>
</dbReference>
<dbReference type="InterPro" id="IPR017961">
    <property type="entry name" value="DNA_pol_Y-fam_little_finger"/>
</dbReference>
<evidence type="ECO:0000259" key="10">
    <source>
        <dbReference type="PROSITE" id="PS50173"/>
    </source>
</evidence>
<dbReference type="InterPro" id="IPR001126">
    <property type="entry name" value="UmuC"/>
</dbReference>
<keyword evidence="3" id="KW-0479">Metal-binding</keyword>
<dbReference type="FunFam" id="3.40.1170.60:FF:000008">
    <property type="entry name" value="DNA polymerase eta subunit"/>
    <property type="match status" value="1"/>
</dbReference>
<evidence type="ECO:0000256" key="2">
    <source>
        <dbReference type="ARBA" id="ARBA00022679"/>
    </source>
</evidence>
<name>A0A9W4MLF5_PENOL</name>
<keyword evidence="8" id="KW-0539">Nucleus</keyword>
<evidence type="ECO:0000256" key="7">
    <source>
        <dbReference type="ARBA" id="ARBA00023204"/>
    </source>
</evidence>
<dbReference type="GO" id="GO:0003887">
    <property type="term" value="F:DNA-directed DNA polymerase activity"/>
    <property type="evidence" value="ECO:0007669"/>
    <property type="project" value="TreeGrafter"/>
</dbReference>
<evidence type="ECO:0000256" key="6">
    <source>
        <dbReference type="ARBA" id="ARBA00022833"/>
    </source>
</evidence>